<evidence type="ECO:0000256" key="13">
    <source>
        <dbReference type="ARBA" id="ARBA00023027"/>
    </source>
</evidence>
<evidence type="ECO:0000256" key="3">
    <source>
        <dbReference type="ARBA" id="ARBA00001958"/>
    </source>
</evidence>
<dbReference type="Pfam" id="PF01256">
    <property type="entry name" value="Carb_kinase"/>
    <property type="match status" value="1"/>
</dbReference>
<dbReference type="EMBL" id="CAFBQU010000054">
    <property type="protein sequence ID" value="CAB5067335.1"/>
    <property type="molecule type" value="Genomic_DNA"/>
</dbReference>
<evidence type="ECO:0000256" key="2">
    <source>
        <dbReference type="ARBA" id="ARBA00000909"/>
    </source>
</evidence>
<evidence type="ECO:0000256" key="17">
    <source>
        <dbReference type="ARBA" id="ARBA00025153"/>
    </source>
</evidence>
<reference evidence="23" key="1">
    <citation type="submission" date="2020-05" db="EMBL/GenBank/DDBJ databases">
        <authorList>
            <person name="Chiriac C."/>
            <person name="Salcher M."/>
            <person name="Ghai R."/>
            <person name="Kavagutti S V."/>
        </authorList>
    </citation>
    <scope>NUCLEOTIDE SEQUENCE</scope>
</reference>
<keyword evidence="15" id="KW-0456">Lyase</keyword>
<dbReference type="EMBL" id="CAFBPN010000052">
    <property type="protein sequence ID" value="CAB5023530.1"/>
    <property type="molecule type" value="Genomic_DNA"/>
</dbReference>
<dbReference type="InterPro" id="IPR030677">
    <property type="entry name" value="Nnr"/>
</dbReference>
<dbReference type="NCBIfam" id="TIGR00196">
    <property type="entry name" value="yjeF_cterm"/>
    <property type="match status" value="1"/>
</dbReference>
<dbReference type="PIRSF" id="PIRSF017184">
    <property type="entry name" value="Nnr"/>
    <property type="match status" value="1"/>
</dbReference>
<evidence type="ECO:0000256" key="7">
    <source>
        <dbReference type="ARBA" id="ARBA00013129"/>
    </source>
</evidence>
<evidence type="ECO:0000256" key="8">
    <source>
        <dbReference type="ARBA" id="ARBA00022723"/>
    </source>
</evidence>
<organism evidence="23">
    <name type="scientific">freshwater metagenome</name>
    <dbReference type="NCBI Taxonomy" id="449393"/>
    <lineage>
        <taxon>unclassified sequences</taxon>
        <taxon>metagenomes</taxon>
        <taxon>ecological metagenomes</taxon>
    </lineage>
</organism>
<evidence type="ECO:0000256" key="10">
    <source>
        <dbReference type="ARBA" id="ARBA00022840"/>
    </source>
</evidence>
<dbReference type="Gene3D" id="3.40.1190.20">
    <property type="match status" value="1"/>
</dbReference>
<keyword evidence="13" id="KW-0520">NAD</keyword>
<comment type="catalytic activity">
    <reaction evidence="1">
        <text>(6R)-NADHX = (6S)-NADHX</text>
        <dbReference type="Rhea" id="RHEA:32215"/>
        <dbReference type="ChEBI" id="CHEBI:64074"/>
        <dbReference type="ChEBI" id="CHEBI:64075"/>
        <dbReference type="EC" id="5.1.99.6"/>
    </reaction>
</comment>
<evidence type="ECO:0000256" key="12">
    <source>
        <dbReference type="ARBA" id="ARBA00022958"/>
    </source>
</evidence>
<comment type="similarity">
    <text evidence="5">In the C-terminal section; belongs to the NnrD/CARKD family.</text>
</comment>
<comment type="catalytic activity">
    <reaction evidence="19">
        <text>(6S)-NADHX + ADP = AMP + phosphate + NADH + H(+)</text>
        <dbReference type="Rhea" id="RHEA:32223"/>
        <dbReference type="ChEBI" id="CHEBI:15378"/>
        <dbReference type="ChEBI" id="CHEBI:43474"/>
        <dbReference type="ChEBI" id="CHEBI:57945"/>
        <dbReference type="ChEBI" id="CHEBI:64074"/>
        <dbReference type="ChEBI" id="CHEBI:456215"/>
        <dbReference type="ChEBI" id="CHEBI:456216"/>
        <dbReference type="EC" id="4.2.1.136"/>
    </reaction>
</comment>
<evidence type="ECO:0000313" key="24">
    <source>
        <dbReference type="EMBL" id="CAB5067335.1"/>
    </source>
</evidence>
<protein>
    <recommendedName>
        <fullName evidence="18">Nicotinamide nucleotide repair protein</fullName>
        <ecNumber evidence="7">4.2.1.136</ecNumber>
        <ecNumber evidence="6">5.1.99.6</ecNumber>
    </recommendedName>
</protein>
<feature type="domain" description="YjeF C-terminal" evidence="21">
    <location>
        <begin position="187"/>
        <end position="461"/>
    </location>
</feature>
<dbReference type="GO" id="GO:0052856">
    <property type="term" value="F:NAD(P)HX epimerase activity"/>
    <property type="evidence" value="ECO:0007669"/>
    <property type="project" value="UniProtKB-EC"/>
</dbReference>
<gene>
    <name evidence="23" type="ORF">UFOPK4098_00999</name>
    <name evidence="24" type="ORF">UFOPK4347_01450</name>
</gene>
<dbReference type="EC" id="4.2.1.136" evidence="7"/>
<dbReference type="Gene3D" id="3.40.50.10260">
    <property type="entry name" value="YjeF N-terminal domain"/>
    <property type="match status" value="2"/>
</dbReference>
<proteinExistence type="inferred from homology"/>
<evidence type="ECO:0000256" key="1">
    <source>
        <dbReference type="ARBA" id="ARBA00000013"/>
    </source>
</evidence>
<comment type="similarity">
    <text evidence="4">In the N-terminal section; belongs to the NnrE/AIBP family.</text>
</comment>
<feature type="domain" description="YjeF N-terminal" evidence="22">
    <location>
        <begin position="5"/>
        <end position="176"/>
    </location>
</feature>
<dbReference type="SUPFAM" id="SSF64153">
    <property type="entry name" value="YjeF N-terminal domain-like"/>
    <property type="match status" value="1"/>
</dbReference>
<evidence type="ECO:0000259" key="22">
    <source>
        <dbReference type="PROSITE" id="PS51385"/>
    </source>
</evidence>
<dbReference type="PANTHER" id="PTHR12592">
    <property type="entry name" value="ATP-DEPENDENT (S)-NAD(P)H-HYDRATE DEHYDRATASE FAMILY MEMBER"/>
    <property type="match status" value="1"/>
</dbReference>
<evidence type="ECO:0000256" key="6">
    <source>
        <dbReference type="ARBA" id="ARBA00012228"/>
    </source>
</evidence>
<evidence type="ECO:0000256" key="16">
    <source>
        <dbReference type="ARBA" id="ARBA00023268"/>
    </source>
</evidence>
<dbReference type="InterPro" id="IPR000631">
    <property type="entry name" value="CARKD"/>
</dbReference>
<dbReference type="InterPro" id="IPR036652">
    <property type="entry name" value="YjeF_N_dom_sf"/>
</dbReference>
<keyword evidence="16" id="KW-0511">Multifunctional enzyme</keyword>
<dbReference type="EC" id="5.1.99.6" evidence="6"/>
<name>A0A6J7R0M4_9ZZZZ</name>
<keyword evidence="14" id="KW-0413">Isomerase</keyword>
<evidence type="ECO:0000256" key="5">
    <source>
        <dbReference type="ARBA" id="ARBA00009524"/>
    </source>
</evidence>
<accession>A0A6J7R0M4</accession>
<evidence type="ECO:0000256" key="11">
    <source>
        <dbReference type="ARBA" id="ARBA00022857"/>
    </source>
</evidence>
<dbReference type="SUPFAM" id="SSF53613">
    <property type="entry name" value="Ribokinase-like"/>
    <property type="match status" value="1"/>
</dbReference>
<dbReference type="AlphaFoldDB" id="A0A6J7R0M4"/>
<evidence type="ECO:0000256" key="14">
    <source>
        <dbReference type="ARBA" id="ARBA00023235"/>
    </source>
</evidence>
<dbReference type="GO" id="GO:0052855">
    <property type="term" value="F:ADP-dependent NAD(P)H-hydrate dehydratase activity"/>
    <property type="evidence" value="ECO:0007669"/>
    <property type="project" value="UniProtKB-EC"/>
</dbReference>
<dbReference type="PROSITE" id="PS01050">
    <property type="entry name" value="YJEF_C_2"/>
    <property type="match status" value="1"/>
</dbReference>
<comment type="function">
    <text evidence="17">Bifunctional enzyme that catalyzes the epimerization of the S- and R-forms of NAD(P)HX and the dehydration of the S-form of NAD(P)HX at the expense of ADP, which is converted to AMP. This allows the repair of both epimers of NAD(P)HX, a damaged form of NAD(P)H that is a result of enzymatic or heat-dependent hydration.</text>
</comment>
<keyword evidence="12" id="KW-0630">Potassium</keyword>
<dbReference type="PROSITE" id="PS51383">
    <property type="entry name" value="YJEF_C_3"/>
    <property type="match status" value="1"/>
</dbReference>
<comment type="cofactor">
    <cofactor evidence="3">
        <name>K(+)</name>
        <dbReference type="ChEBI" id="CHEBI:29103"/>
    </cofactor>
</comment>
<evidence type="ECO:0000256" key="20">
    <source>
        <dbReference type="ARBA" id="ARBA00049209"/>
    </source>
</evidence>
<evidence type="ECO:0000256" key="9">
    <source>
        <dbReference type="ARBA" id="ARBA00022741"/>
    </source>
</evidence>
<evidence type="ECO:0000259" key="21">
    <source>
        <dbReference type="PROSITE" id="PS51383"/>
    </source>
</evidence>
<sequence>MEAVFTPEQMRYIDARSGVDVAVFIRQAGYAVAHAALRMLGGSYGKHVVVLAGKGNNGEDGRVASEFLRARGVKVSLFPSSEIPAQLPECDLVIDAVYGTGLRGEFFAPQTSAPILAVDIPSGIDAITGECRGVPFVAQETVTFGALKPGIVLQPGRTHAGDITVASLDLPLDLGKHVDEKTINVVTSSDVEDWVPLRAPTTHKWKSAVRAIAGSKTMMGAAQLSCTAAYRAGAGIVHLSSIGGIPETIAPLEVVYRSVSELHWADQCLSDIERFAAALIGPGLGRGDELVEEVFRFVSRCPVPLVIDGDGLQLLASSRDGQRREMTNFFAQRTAATVLTPHDGEFSALTGERPSADRIADTRKAAATLQAVVLLKGSTTVVAEPGGDVLCITNGDHRLATAGSGDVLTGVIAALLAMGLDAFHAAAAGAFIHGNALERLPEYGVVASDIVREIQVGGYGCI</sequence>
<dbReference type="GO" id="GO:0046872">
    <property type="term" value="F:metal ion binding"/>
    <property type="evidence" value="ECO:0007669"/>
    <property type="project" value="UniProtKB-KW"/>
</dbReference>
<keyword evidence="9" id="KW-0547">Nucleotide-binding</keyword>
<dbReference type="PANTHER" id="PTHR12592:SF0">
    <property type="entry name" value="ATP-DEPENDENT (S)-NAD(P)H-HYDRATE DEHYDRATASE"/>
    <property type="match status" value="1"/>
</dbReference>
<evidence type="ECO:0000256" key="19">
    <source>
        <dbReference type="ARBA" id="ARBA00048238"/>
    </source>
</evidence>
<evidence type="ECO:0000313" key="23">
    <source>
        <dbReference type="EMBL" id="CAB5023530.1"/>
    </source>
</evidence>
<dbReference type="HAMAP" id="MF_01965">
    <property type="entry name" value="NADHX_dehydratase"/>
    <property type="match status" value="1"/>
</dbReference>
<keyword evidence="10" id="KW-0067">ATP-binding</keyword>
<keyword evidence="11" id="KW-0521">NADP</keyword>
<dbReference type="PROSITE" id="PS51385">
    <property type="entry name" value="YJEF_N"/>
    <property type="match status" value="1"/>
</dbReference>
<dbReference type="GO" id="GO:0005524">
    <property type="term" value="F:ATP binding"/>
    <property type="evidence" value="ECO:0007669"/>
    <property type="project" value="UniProtKB-KW"/>
</dbReference>
<evidence type="ECO:0000256" key="15">
    <source>
        <dbReference type="ARBA" id="ARBA00023239"/>
    </source>
</evidence>
<dbReference type="GO" id="GO:0110051">
    <property type="term" value="P:metabolite repair"/>
    <property type="evidence" value="ECO:0007669"/>
    <property type="project" value="TreeGrafter"/>
</dbReference>
<comment type="catalytic activity">
    <reaction evidence="2">
        <text>(6R)-NADPHX = (6S)-NADPHX</text>
        <dbReference type="Rhea" id="RHEA:32227"/>
        <dbReference type="ChEBI" id="CHEBI:64076"/>
        <dbReference type="ChEBI" id="CHEBI:64077"/>
        <dbReference type="EC" id="5.1.99.6"/>
    </reaction>
</comment>
<dbReference type="CDD" id="cd01171">
    <property type="entry name" value="YXKO-related"/>
    <property type="match status" value="1"/>
</dbReference>
<dbReference type="InterPro" id="IPR004443">
    <property type="entry name" value="YjeF_N_dom"/>
</dbReference>
<dbReference type="Pfam" id="PF03853">
    <property type="entry name" value="YjeF_N"/>
    <property type="match status" value="2"/>
</dbReference>
<keyword evidence="8" id="KW-0479">Metal-binding</keyword>
<comment type="catalytic activity">
    <reaction evidence="20">
        <text>(6S)-NADPHX + ADP = AMP + phosphate + NADPH + H(+)</text>
        <dbReference type="Rhea" id="RHEA:32235"/>
        <dbReference type="ChEBI" id="CHEBI:15378"/>
        <dbReference type="ChEBI" id="CHEBI:43474"/>
        <dbReference type="ChEBI" id="CHEBI:57783"/>
        <dbReference type="ChEBI" id="CHEBI:64076"/>
        <dbReference type="ChEBI" id="CHEBI:456215"/>
        <dbReference type="ChEBI" id="CHEBI:456216"/>
        <dbReference type="EC" id="4.2.1.136"/>
    </reaction>
</comment>
<evidence type="ECO:0000256" key="18">
    <source>
        <dbReference type="ARBA" id="ARBA00032624"/>
    </source>
</evidence>
<evidence type="ECO:0000256" key="4">
    <source>
        <dbReference type="ARBA" id="ARBA00006001"/>
    </source>
</evidence>
<dbReference type="InterPro" id="IPR029056">
    <property type="entry name" value="Ribokinase-like"/>
</dbReference>
<dbReference type="InterPro" id="IPR017953">
    <property type="entry name" value="Carbohydrate_kinase_pred_CS"/>
</dbReference>